<reference evidence="1" key="1">
    <citation type="journal article" date="2020" name="mSystems">
        <title>Genome- and Community-Level Interaction Insights into Carbon Utilization and Element Cycling Functions of Hydrothermarchaeota in Hydrothermal Sediment.</title>
        <authorList>
            <person name="Zhou Z."/>
            <person name="Liu Y."/>
            <person name="Xu W."/>
            <person name="Pan J."/>
            <person name="Luo Z.H."/>
            <person name="Li M."/>
        </authorList>
    </citation>
    <scope>NUCLEOTIDE SEQUENCE [LARGE SCALE GENOMIC DNA]</scope>
    <source>
        <strain evidence="1">HyVt-345</strain>
    </source>
</reference>
<proteinExistence type="predicted"/>
<organism evidence="1">
    <name type="scientific">Pricia antarctica</name>
    <dbReference type="NCBI Taxonomy" id="641691"/>
    <lineage>
        <taxon>Bacteria</taxon>
        <taxon>Pseudomonadati</taxon>
        <taxon>Bacteroidota</taxon>
        <taxon>Flavobacteriia</taxon>
        <taxon>Flavobacteriales</taxon>
        <taxon>Flavobacteriaceae</taxon>
        <taxon>Pricia</taxon>
    </lineage>
</organism>
<dbReference type="AlphaFoldDB" id="A0A831QM35"/>
<gene>
    <name evidence="1" type="ORF">ENH87_08800</name>
</gene>
<evidence type="ECO:0000313" key="1">
    <source>
        <dbReference type="EMBL" id="HEA21005.1"/>
    </source>
</evidence>
<evidence type="ECO:0008006" key="2">
    <source>
        <dbReference type="Google" id="ProtNLM"/>
    </source>
</evidence>
<name>A0A831QM35_9FLAO</name>
<dbReference type="EMBL" id="DRGL01000028">
    <property type="protein sequence ID" value="HEA21005.1"/>
    <property type="molecule type" value="Genomic_DNA"/>
</dbReference>
<sequence>MQRSEKDGFKFQDVPQKWKLVAITSFWPLSSAITGDNLEWQEFYIFHPDSTFLKFRDYKDGANSQATGSFTVNDSSGETSIDLLFTTGEELRASCSREERISIRRNILLNGSWVPCDGPSFEYRLSED</sequence>
<dbReference type="Proteomes" id="UP000886191">
    <property type="component" value="Unassembled WGS sequence"/>
</dbReference>
<accession>A0A831QM35</accession>
<comment type="caution">
    <text evidence="1">The sequence shown here is derived from an EMBL/GenBank/DDBJ whole genome shotgun (WGS) entry which is preliminary data.</text>
</comment>
<protein>
    <recommendedName>
        <fullName evidence="2">Lipocalin-like domain-containing protein</fullName>
    </recommendedName>
</protein>